<feature type="domain" description="HTH cro/C1-type" evidence="2">
    <location>
        <begin position="11"/>
        <end position="65"/>
    </location>
</feature>
<dbReference type="STRING" id="1003.SAMN04488541_105819"/>
<dbReference type="Pfam" id="PF01381">
    <property type="entry name" value="HTH_3"/>
    <property type="match status" value="1"/>
</dbReference>
<dbReference type="PANTHER" id="PTHR46558:SF13">
    <property type="entry name" value="HTH-TYPE TRANSCRIPTIONAL REGULATOR IMMR"/>
    <property type="match status" value="1"/>
</dbReference>
<dbReference type="OrthoDB" id="9812495at2"/>
<proteinExistence type="predicted"/>
<evidence type="ECO:0000256" key="1">
    <source>
        <dbReference type="ARBA" id="ARBA00023125"/>
    </source>
</evidence>
<keyword evidence="1" id="KW-0238">DNA-binding</keyword>
<dbReference type="InterPro" id="IPR001387">
    <property type="entry name" value="Cro/C1-type_HTH"/>
</dbReference>
<dbReference type="SUPFAM" id="SSF47413">
    <property type="entry name" value="lambda repressor-like DNA-binding domains"/>
    <property type="match status" value="1"/>
</dbReference>
<dbReference type="SMART" id="SM00530">
    <property type="entry name" value="HTH_XRE"/>
    <property type="match status" value="1"/>
</dbReference>
<keyword evidence="4" id="KW-1185">Reference proteome</keyword>
<evidence type="ECO:0000313" key="4">
    <source>
        <dbReference type="Proteomes" id="UP000199513"/>
    </source>
</evidence>
<dbReference type="InterPro" id="IPR010982">
    <property type="entry name" value="Lambda_DNA-bd_dom_sf"/>
</dbReference>
<dbReference type="EMBL" id="FONY01000058">
    <property type="protein sequence ID" value="SFF56215.1"/>
    <property type="molecule type" value="Genomic_DNA"/>
</dbReference>
<dbReference type="SUPFAM" id="SSF141571">
    <property type="entry name" value="Pentapeptide repeat-like"/>
    <property type="match status" value="2"/>
</dbReference>
<sequence>MLNSTIIGNKIAEARKKSNLSQAELANKISISPQAVGKWERGESMPDITTLNRLAEIFGLDLNYFSDTFQSVTNEKQNEVVSNGQSIEQSNEEPKRRFDWNWDMSNSNWVDADFSGLKDLKDKFSSSNIKNCKFIKSDLSGLTLKGNAIADCDFSQSDIRNGKIYASEILKSTFNETSLIDAEIQQSEIKNCNFDNSNLSGAEFINSNFQKNSIENAELRHTSFKNVGFTEITFGGNLEDCSFENCSFKGVKFVNATILNTFFKHNRKFNKVEFKDCKVDKLTFAFLKSNGAKLEGISIIEEQTTDKI</sequence>
<gene>
    <name evidence="3" type="ORF">SAMN04488541_105819</name>
</gene>
<evidence type="ECO:0000313" key="3">
    <source>
        <dbReference type="EMBL" id="SFF56215.1"/>
    </source>
</evidence>
<dbReference type="Pfam" id="PF00805">
    <property type="entry name" value="Pentapeptide"/>
    <property type="match status" value="1"/>
</dbReference>
<evidence type="ECO:0000259" key="2">
    <source>
        <dbReference type="PROSITE" id="PS50943"/>
    </source>
</evidence>
<accession>A0A1I2JMQ9</accession>
<dbReference type="PROSITE" id="PS50943">
    <property type="entry name" value="HTH_CROC1"/>
    <property type="match status" value="1"/>
</dbReference>
<dbReference type="Gene3D" id="2.160.20.80">
    <property type="entry name" value="E3 ubiquitin-protein ligase SopA"/>
    <property type="match status" value="3"/>
</dbReference>
<dbReference type="CDD" id="cd00093">
    <property type="entry name" value="HTH_XRE"/>
    <property type="match status" value="1"/>
</dbReference>
<reference evidence="4" key="1">
    <citation type="submission" date="2016-10" db="EMBL/GenBank/DDBJ databases">
        <authorList>
            <person name="Varghese N."/>
            <person name="Submissions S."/>
        </authorList>
    </citation>
    <scope>NUCLEOTIDE SEQUENCE [LARGE SCALE GENOMIC DNA]</scope>
    <source>
        <strain>GEY</strain>
        <strain evidence="4">DSM 9560</strain>
    </source>
</reference>
<organism evidence="3 4">
    <name type="scientific">Thermoflexibacter ruber</name>
    <dbReference type="NCBI Taxonomy" id="1003"/>
    <lineage>
        <taxon>Bacteria</taxon>
        <taxon>Pseudomonadati</taxon>
        <taxon>Bacteroidota</taxon>
        <taxon>Cytophagia</taxon>
        <taxon>Cytophagales</taxon>
        <taxon>Thermoflexibacteraceae</taxon>
        <taxon>Thermoflexibacter</taxon>
    </lineage>
</organism>
<dbReference type="AlphaFoldDB" id="A0A1I2JMQ9"/>
<dbReference type="GO" id="GO:0003677">
    <property type="term" value="F:DNA binding"/>
    <property type="evidence" value="ECO:0007669"/>
    <property type="project" value="UniProtKB-KW"/>
</dbReference>
<dbReference type="Proteomes" id="UP000199513">
    <property type="component" value="Unassembled WGS sequence"/>
</dbReference>
<dbReference type="InterPro" id="IPR001646">
    <property type="entry name" value="5peptide_repeat"/>
</dbReference>
<name>A0A1I2JMQ9_9BACT</name>
<protein>
    <submittedName>
        <fullName evidence="3">Pentapeptide repeat-containing protein</fullName>
    </submittedName>
</protein>
<dbReference type="PANTHER" id="PTHR46558">
    <property type="entry name" value="TRACRIPTIONAL REGULATORY PROTEIN-RELATED-RELATED"/>
    <property type="match status" value="1"/>
</dbReference>
<dbReference type="Gene3D" id="1.10.260.40">
    <property type="entry name" value="lambda repressor-like DNA-binding domains"/>
    <property type="match status" value="1"/>
</dbReference>